<evidence type="ECO:0000256" key="3">
    <source>
        <dbReference type="ARBA" id="ARBA00023163"/>
    </source>
</evidence>
<keyword evidence="2" id="KW-0238">DNA-binding</keyword>
<keyword evidence="1" id="KW-0805">Transcription regulation</keyword>
<gene>
    <name evidence="5" type="ORF">CP985_02750</name>
</gene>
<name>A0AAX2AIU5_9BACT</name>
<dbReference type="PROSITE" id="PS01124">
    <property type="entry name" value="HTH_ARAC_FAMILY_2"/>
    <property type="match status" value="1"/>
</dbReference>
<dbReference type="RefSeq" id="WP_114841491.1">
    <property type="nucleotide sequence ID" value="NZ_CP031219.1"/>
</dbReference>
<dbReference type="GO" id="GO:0003700">
    <property type="term" value="F:DNA-binding transcription factor activity"/>
    <property type="evidence" value="ECO:0007669"/>
    <property type="project" value="InterPro"/>
</dbReference>
<dbReference type="SMART" id="SM00342">
    <property type="entry name" value="HTH_ARAC"/>
    <property type="match status" value="1"/>
</dbReference>
<dbReference type="PRINTS" id="PR00032">
    <property type="entry name" value="HTHARAC"/>
</dbReference>
<proteinExistence type="predicted"/>
<evidence type="ECO:0000313" key="6">
    <source>
        <dbReference type="Proteomes" id="UP000290092"/>
    </source>
</evidence>
<reference evidence="5 6" key="1">
    <citation type="submission" date="2017-09" db="EMBL/GenBank/DDBJ databases">
        <title>Genomics of the genus Arcobacter.</title>
        <authorList>
            <person name="Perez-Cataluna A."/>
            <person name="Figueras M.J."/>
            <person name="Salas-Masso N."/>
        </authorList>
    </citation>
    <scope>NUCLEOTIDE SEQUENCE [LARGE SCALE GENOMIC DNA]</scope>
    <source>
        <strain evidence="5 6">CECT 7386</strain>
    </source>
</reference>
<keyword evidence="6" id="KW-1185">Reference proteome</keyword>
<accession>A0AAX2AIU5</accession>
<dbReference type="Gene3D" id="1.10.10.60">
    <property type="entry name" value="Homeodomain-like"/>
    <property type="match status" value="2"/>
</dbReference>
<dbReference type="PANTHER" id="PTHR43280:SF10">
    <property type="entry name" value="REGULATORY PROTEIN POCR"/>
    <property type="match status" value="1"/>
</dbReference>
<dbReference type="EMBL" id="NXID01000005">
    <property type="protein sequence ID" value="RXK16679.1"/>
    <property type="molecule type" value="Genomic_DNA"/>
</dbReference>
<dbReference type="AlphaFoldDB" id="A0AAX2AIU5"/>
<dbReference type="PROSITE" id="PS00041">
    <property type="entry name" value="HTH_ARAC_FAMILY_1"/>
    <property type="match status" value="1"/>
</dbReference>
<evidence type="ECO:0000256" key="2">
    <source>
        <dbReference type="ARBA" id="ARBA00023125"/>
    </source>
</evidence>
<dbReference type="InterPro" id="IPR018060">
    <property type="entry name" value="HTH_AraC"/>
</dbReference>
<dbReference type="SUPFAM" id="SSF46689">
    <property type="entry name" value="Homeodomain-like"/>
    <property type="match status" value="2"/>
</dbReference>
<dbReference type="InterPro" id="IPR009057">
    <property type="entry name" value="Homeodomain-like_sf"/>
</dbReference>
<sequence length="256" mass="30383">MKTKIFKNSKLEFLELRYVENITQCQKMHLHEEVTITALKEGSLNISFNEASFILNPFFLVFINSFIAHCATLNSKVAKGGYVLYIKKQYLNLLNITFEKEYYFKQDLQNKFITLCELLLNKKVSILEKEEHFLEFCFEFFSFKDKFEKKEQTLSLKIKSYLDVNFLEELSLEEIAKSFDLSVVHLIRVFKKEFKIPIHSYILNKKVHLAKELLSSKLPISQIAQECGFFDQSHFNRSFKRVFQLTPKEFQKNIFS</sequence>
<keyword evidence="3" id="KW-0804">Transcription</keyword>
<dbReference type="PANTHER" id="PTHR43280">
    <property type="entry name" value="ARAC-FAMILY TRANSCRIPTIONAL REGULATOR"/>
    <property type="match status" value="1"/>
</dbReference>
<dbReference type="Pfam" id="PF12833">
    <property type="entry name" value="HTH_18"/>
    <property type="match status" value="1"/>
</dbReference>
<feature type="domain" description="HTH araC/xylS-type" evidence="4">
    <location>
        <begin position="156"/>
        <end position="253"/>
    </location>
</feature>
<protein>
    <submittedName>
        <fullName evidence="5">AraC family transcriptional regulator</fullName>
    </submittedName>
</protein>
<dbReference type="Proteomes" id="UP000290092">
    <property type="component" value="Unassembled WGS sequence"/>
</dbReference>
<dbReference type="GO" id="GO:0043565">
    <property type="term" value="F:sequence-specific DNA binding"/>
    <property type="evidence" value="ECO:0007669"/>
    <property type="project" value="InterPro"/>
</dbReference>
<comment type="caution">
    <text evidence="5">The sequence shown here is derived from an EMBL/GenBank/DDBJ whole genome shotgun (WGS) entry which is preliminary data.</text>
</comment>
<evidence type="ECO:0000259" key="4">
    <source>
        <dbReference type="PROSITE" id="PS01124"/>
    </source>
</evidence>
<dbReference type="InterPro" id="IPR018062">
    <property type="entry name" value="HTH_AraC-typ_CS"/>
</dbReference>
<organism evidence="5 6">
    <name type="scientific">Malaciobacter mytili LMG 24559</name>
    <dbReference type="NCBI Taxonomy" id="1032238"/>
    <lineage>
        <taxon>Bacteria</taxon>
        <taxon>Pseudomonadati</taxon>
        <taxon>Campylobacterota</taxon>
        <taxon>Epsilonproteobacteria</taxon>
        <taxon>Campylobacterales</taxon>
        <taxon>Arcobacteraceae</taxon>
        <taxon>Malaciobacter</taxon>
    </lineage>
</organism>
<evidence type="ECO:0000256" key="1">
    <source>
        <dbReference type="ARBA" id="ARBA00023015"/>
    </source>
</evidence>
<dbReference type="KEGG" id="amyt:AMYT_1039"/>
<evidence type="ECO:0000313" key="5">
    <source>
        <dbReference type="EMBL" id="RXK16679.1"/>
    </source>
</evidence>
<dbReference type="InterPro" id="IPR020449">
    <property type="entry name" value="Tscrpt_reg_AraC-type_HTH"/>
</dbReference>